<dbReference type="EMBL" id="GGFK01015320">
    <property type="protein sequence ID" value="MBW48641.1"/>
    <property type="molecule type" value="Transcribed_RNA"/>
</dbReference>
<keyword evidence="2" id="KW-0732">Signal</keyword>
<sequence length="100" mass="11184">MLWLRTLWPISVLTVSGHARSSPWEGVQNTHPNVSSDEQQWSNRRRGESPVLSAQEYGPVWSERCAAARTTLHRRTQSRSMSVAGIVFLDLPLAADTTVP</sequence>
<dbReference type="AlphaFoldDB" id="A0A2M4B6L8"/>
<reference evidence="3" key="1">
    <citation type="submission" date="2018-01" db="EMBL/GenBank/DDBJ databases">
        <title>An insight into the sialome of Amazonian anophelines.</title>
        <authorList>
            <person name="Ribeiro J.M."/>
            <person name="Scarpassa V."/>
            <person name="Calvo E."/>
        </authorList>
    </citation>
    <scope>NUCLEOTIDE SEQUENCE</scope>
    <source>
        <tissue evidence="3">Salivary glands</tissue>
    </source>
</reference>
<evidence type="ECO:0000256" key="2">
    <source>
        <dbReference type="SAM" id="SignalP"/>
    </source>
</evidence>
<evidence type="ECO:0000313" key="3">
    <source>
        <dbReference type="EMBL" id="MBW48641.1"/>
    </source>
</evidence>
<feature type="compositionally biased region" description="Polar residues" evidence="1">
    <location>
        <begin position="27"/>
        <end position="42"/>
    </location>
</feature>
<protein>
    <submittedName>
        <fullName evidence="3">Putative secreted protein</fullName>
    </submittedName>
</protein>
<accession>A0A2M4B6L8</accession>
<feature type="region of interest" description="Disordered" evidence="1">
    <location>
        <begin position="19"/>
        <end position="52"/>
    </location>
</feature>
<organism evidence="3">
    <name type="scientific">Anopheles triannulatus</name>
    <dbReference type="NCBI Taxonomy" id="58253"/>
    <lineage>
        <taxon>Eukaryota</taxon>
        <taxon>Metazoa</taxon>
        <taxon>Ecdysozoa</taxon>
        <taxon>Arthropoda</taxon>
        <taxon>Hexapoda</taxon>
        <taxon>Insecta</taxon>
        <taxon>Pterygota</taxon>
        <taxon>Neoptera</taxon>
        <taxon>Endopterygota</taxon>
        <taxon>Diptera</taxon>
        <taxon>Nematocera</taxon>
        <taxon>Culicoidea</taxon>
        <taxon>Culicidae</taxon>
        <taxon>Anophelinae</taxon>
        <taxon>Anopheles</taxon>
    </lineage>
</organism>
<name>A0A2M4B6L8_9DIPT</name>
<proteinExistence type="predicted"/>
<evidence type="ECO:0000256" key="1">
    <source>
        <dbReference type="SAM" id="MobiDB-lite"/>
    </source>
</evidence>
<feature type="signal peptide" evidence="2">
    <location>
        <begin position="1"/>
        <end position="19"/>
    </location>
</feature>
<feature type="chain" id="PRO_5014876018" evidence="2">
    <location>
        <begin position="20"/>
        <end position="100"/>
    </location>
</feature>